<evidence type="ECO:0000259" key="6">
    <source>
        <dbReference type="Pfam" id="PF03088"/>
    </source>
</evidence>
<protein>
    <submittedName>
        <fullName evidence="7">Adipocyte plasma membrane-associated protein</fullName>
    </submittedName>
</protein>
<dbReference type="GO" id="GO:0016787">
    <property type="term" value="F:hydrolase activity"/>
    <property type="evidence" value="ECO:0007669"/>
    <property type="project" value="TreeGrafter"/>
</dbReference>
<dbReference type="Pfam" id="PF03088">
    <property type="entry name" value="Str_synth"/>
    <property type="match status" value="1"/>
</dbReference>
<proteinExistence type="inferred from homology"/>
<dbReference type="PANTHER" id="PTHR10426:SF88">
    <property type="entry name" value="ADIPOCYTE PLASMA MEMBRANE-ASSOCIATED PROTEIN HEMOMUCIN-RELATED"/>
    <property type="match status" value="1"/>
</dbReference>
<organism evidence="7 8">
    <name type="scientific">Eumeta variegata</name>
    <name type="common">Bagworm moth</name>
    <name type="synonym">Eumeta japonica</name>
    <dbReference type="NCBI Taxonomy" id="151549"/>
    <lineage>
        <taxon>Eukaryota</taxon>
        <taxon>Metazoa</taxon>
        <taxon>Ecdysozoa</taxon>
        <taxon>Arthropoda</taxon>
        <taxon>Hexapoda</taxon>
        <taxon>Insecta</taxon>
        <taxon>Pterygota</taxon>
        <taxon>Neoptera</taxon>
        <taxon>Endopterygota</taxon>
        <taxon>Lepidoptera</taxon>
        <taxon>Glossata</taxon>
        <taxon>Ditrysia</taxon>
        <taxon>Tineoidea</taxon>
        <taxon>Psychidae</taxon>
        <taxon>Oiketicinae</taxon>
        <taxon>Eumeta</taxon>
    </lineage>
</organism>
<dbReference type="OrthoDB" id="5307922at2759"/>
<evidence type="ECO:0000256" key="4">
    <source>
        <dbReference type="SAM" id="MobiDB-lite"/>
    </source>
</evidence>
<comment type="caution">
    <text evidence="7">The sequence shown here is derived from an EMBL/GenBank/DDBJ whole genome shotgun (WGS) entry which is preliminary data.</text>
</comment>
<dbReference type="PANTHER" id="PTHR10426">
    <property type="entry name" value="STRICTOSIDINE SYNTHASE-RELATED"/>
    <property type="match status" value="1"/>
</dbReference>
<comment type="similarity">
    <text evidence="1">Belongs to the strictosidine synthase family.</text>
</comment>
<keyword evidence="3" id="KW-0325">Glycoprotein</keyword>
<dbReference type="STRING" id="151549.A0A4C1UD48"/>
<feature type="region of interest" description="Disordered" evidence="4">
    <location>
        <begin position="400"/>
        <end position="617"/>
    </location>
</feature>
<keyword evidence="8" id="KW-1185">Reference proteome</keyword>
<feature type="compositionally biased region" description="Low complexity" evidence="4">
    <location>
        <begin position="490"/>
        <end position="502"/>
    </location>
</feature>
<evidence type="ECO:0000256" key="5">
    <source>
        <dbReference type="SAM" id="Phobius"/>
    </source>
</evidence>
<keyword evidence="2" id="KW-0597">Phosphoprotein</keyword>
<dbReference type="InterPro" id="IPR018119">
    <property type="entry name" value="Strictosidine_synth_cons-reg"/>
</dbReference>
<evidence type="ECO:0000256" key="2">
    <source>
        <dbReference type="ARBA" id="ARBA00022553"/>
    </source>
</evidence>
<feature type="compositionally biased region" description="Basic and acidic residues" evidence="4">
    <location>
        <begin position="555"/>
        <end position="606"/>
    </location>
</feature>
<dbReference type="Pfam" id="PF20067">
    <property type="entry name" value="SSL_N"/>
    <property type="match status" value="1"/>
</dbReference>
<dbReference type="EMBL" id="BGZK01000160">
    <property type="protein sequence ID" value="GBP24298.1"/>
    <property type="molecule type" value="Genomic_DNA"/>
</dbReference>
<feature type="domain" description="Strictosidine synthase conserved region" evidence="6">
    <location>
        <begin position="172"/>
        <end position="242"/>
    </location>
</feature>
<dbReference type="Proteomes" id="UP000299102">
    <property type="component" value="Unassembled WGS sequence"/>
</dbReference>
<feature type="compositionally biased region" description="Basic and acidic residues" evidence="4">
    <location>
        <begin position="401"/>
        <end position="448"/>
    </location>
</feature>
<feature type="transmembrane region" description="Helical" evidence="5">
    <location>
        <begin position="12"/>
        <end position="31"/>
    </location>
</feature>
<dbReference type="GO" id="GO:0012505">
    <property type="term" value="C:endomembrane system"/>
    <property type="evidence" value="ECO:0007669"/>
    <property type="project" value="TreeGrafter"/>
</dbReference>
<dbReference type="Gene3D" id="2.120.10.30">
    <property type="entry name" value="TolB, C-terminal domain"/>
    <property type="match status" value="1"/>
</dbReference>
<reference evidence="7 8" key="1">
    <citation type="journal article" date="2019" name="Commun. Biol.">
        <title>The bagworm genome reveals a unique fibroin gene that provides high tensile strength.</title>
        <authorList>
            <person name="Kono N."/>
            <person name="Nakamura H."/>
            <person name="Ohtoshi R."/>
            <person name="Tomita M."/>
            <person name="Numata K."/>
            <person name="Arakawa K."/>
        </authorList>
    </citation>
    <scope>NUCLEOTIDE SEQUENCE [LARGE SCALE GENOMIC DNA]</scope>
</reference>
<dbReference type="AlphaFoldDB" id="A0A4C1UD48"/>
<keyword evidence="5" id="KW-0472">Membrane</keyword>
<sequence length="643" mass="71516">MGFITGIVKSLLKVIVYFTIFAAIVILIPNLPPYSEFSSIKFEATQSLAPNTALNNAKNLYLNKVHGPEAFQIFNGELYTGMATGEVVKISPGGHITFVTKIGKPCIGEWQEHICGRPLGLDINEKDKQLYVADAYYGIWKVDLKTGKKQLLVSPTVEIEKRVPKIFNAIVLSKNGDFYWTESSSEFTLKDGVYTLLADPTGRLHYYNAAKNQSTVLVDGLWFANGVAMSPDNQYVVVAETGTPDNIQVLPDGSGLLVGLYTMFDDQHPLLFKSMAPVPLVRKFLSRMLKLIEVPFEFANTIYPHYFFEYATFMIGNFRSIAKFAPPMSGFLHVDWDGKIRSLYMNTDLTLQSVSDVIVFNDMLYVGAPHHHFIGAVPAPENLKKAFNLKKIVPPKTAETVTEKIPIKKTDSKPIEQKPINAKEDPVKKVGEAEKKVHTKQPSKEAPKLQKPVEQVKPTEQPEINPKPSTPKPQVDQRSTTQIPKEPEVKVTTTTPPQAATPKPKPSSQPKETKPKAEPTTTRPETQTTAPVQKPTSASETKPKVKPSETVGKPIEQRKAVEPEINEKKTEPEIKRGDKSKTNPKKETLKDTKSGDKNNANRKEIPEQIPIIEEIPSDTIKPDAAKLKVIKKEGPTEIPNPKI</sequence>
<feature type="compositionally biased region" description="Low complexity" evidence="4">
    <location>
        <begin position="518"/>
        <end position="531"/>
    </location>
</feature>
<evidence type="ECO:0000256" key="3">
    <source>
        <dbReference type="ARBA" id="ARBA00023180"/>
    </source>
</evidence>
<evidence type="ECO:0000313" key="8">
    <source>
        <dbReference type="Proteomes" id="UP000299102"/>
    </source>
</evidence>
<keyword evidence="5" id="KW-0812">Transmembrane</keyword>
<name>A0A4C1UD48_EUMVA</name>
<dbReference type="SUPFAM" id="SSF63829">
    <property type="entry name" value="Calcium-dependent phosphotriesterase"/>
    <property type="match status" value="1"/>
</dbReference>
<evidence type="ECO:0000256" key="1">
    <source>
        <dbReference type="ARBA" id="ARBA00009191"/>
    </source>
</evidence>
<keyword evidence="5" id="KW-1133">Transmembrane helix</keyword>
<dbReference type="InterPro" id="IPR011042">
    <property type="entry name" value="6-blade_b-propeller_TolB-like"/>
</dbReference>
<evidence type="ECO:0000313" key="7">
    <source>
        <dbReference type="EMBL" id="GBP24298.1"/>
    </source>
</evidence>
<gene>
    <name evidence="7" type="primary">APMAP</name>
    <name evidence="7" type="ORF">EVAR_9396_1</name>
</gene>
<accession>A0A4C1UD48</accession>